<dbReference type="InterPro" id="IPR050645">
    <property type="entry name" value="Histidine_acid_phosphatase"/>
</dbReference>
<reference evidence="5 6" key="1">
    <citation type="journal article" date="2020" name="Genome Biol. Evol.">
        <title>A new high-quality draft genome assembly of the Chinese cordyceps Ophiocordyceps sinensis.</title>
        <authorList>
            <person name="Shu R."/>
            <person name="Zhang J."/>
            <person name="Meng Q."/>
            <person name="Zhang H."/>
            <person name="Zhou G."/>
            <person name="Li M."/>
            <person name="Wu P."/>
            <person name="Zhao Y."/>
            <person name="Chen C."/>
            <person name="Qin Q."/>
        </authorList>
    </citation>
    <scope>NUCLEOTIDE SEQUENCE [LARGE SCALE GENOMIC DNA]</scope>
    <source>
        <strain evidence="5 6">IOZ07</strain>
    </source>
</reference>
<dbReference type="Proteomes" id="UP000557566">
    <property type="component" value="Unassembled WGS sequence"/>
</dbReference>
<organism evidence="5 6">
    <name type="scientific">Ophiocordyceps sinensis</name>
    <dbReference type="NCBI Taxonomy" id="72228"/>
    <lineage>
        <taxon>Eukaryota</taxon>
        <taxon>Fungi</taxon>
        <taxon>Dikarya</taxon>
        <taxon>Ascomycota</taxon>
        <taxon>Pezizomycotina</taxon>
        <taxon>Sordariomycetes</taxon>
        <taxon>Hypocreomycetidae</taxon>
        <taxon>Hypocreales</taxon>
        <taxon>Ophiocordycipitaceae</taxon>
        <taxon>Ophiocordyceps</taxon>
    </lineage>
</organism>
<feature type="region of interest" description="Disordered" evidence="2">
    <location>
        <begin position="487"/>
        <end position="508"/>
    </location>
</feature>
<dbReference type="SUPFAM" id="SSF53254">
    <property type="entry name" value="Phosphoglycerate mutase-like"/>
    <property type="match status" value="1"/>
</dbReference>
<dbReference type="InterPro" id="IPR029033">
    <property type="entry name" value="His_PPase_superfam"/>
</dbReference>
<feature type="compositionally biased region" description="Basic and acidic residues" evidence="2">
    <location>
        <begin position="544"/>
        <end position="557"/>
    </location>
</feature>
<dbReference type="EMBL" id="JAAVMX010000008">
    <property type="protein sequence ID" value="KAF4505813.1"/>
    <property type="molecule type" value="Genomic_DNA"/>
</dbReference>
<comment type="similarity">
    <text evidence="1">Belongs to the histidine acid phosphatase family.</text>
</comment>
<evidence type="ECO:0000256" key="1">
    <source>
        <dbReference type="ARBA" id="ARBA00005375"/>
    </source>
</evidence>
<feature type="signal peptide" evidence="4">
    <location>
        <begin position="1"/>
        <end position="21"/>
    </location>
</feature>
<dbReference type="InterPro" id="IPR000560">
    <property type="entry name" value="His_Pase_clade-2"/>
</dbReference>
<evidence type="ECO:0000313" key="6">
    <source>
        <dbReference type="Proteomes" id="UP000557566"/>
    </source>
</evidence>
<evidence type="ECO:0000256" key="3">
    <source>
        <dbReference type="SAM" id="Phobius"/>
    </source>
</evidence>
<proteinExistence type="inferred from homology"/>
<keyword evidence="4" id="KW-0732">Signal</keyword>
<keyword evidence="3" id="KW-1133">Transmembrane helix</keyword>
<evidence type="ECO:0008006" key="7">
    <source>
        <dbReference type="Google" id="ProtNLM"/>
    </source>
</evidence>
<evidence type="ECO:0000256" key="4">
    <source>
        <dbReference type="SAM" id="SignalP"/>
    </source>
</evidence>
<feature type="chain" id="PRO_5034817158" description="Histidine phosphatase superfamily, clade-2" evidence="4">
    <location>
        <begin position="22"/>
        <end position="573"/>
    </location>
</feature>
<dbReference type="OrthoDB" id="258392at2759"/>
<sequence>MAPLCLIGALAAALAAVTVVADDENRGMRVWAAVAYITHGERTPPMGGLQTILTPQGAQQMQRQGSALRRRYLTGGANGSQSIDLGPIQDIARDAIDNAQLTVVSQADEWVAAGATAFMQGLYPPKADVYASAAGRRVLGHDYADGSNTTDYPLGGYQYPLIRTVPPQESSSIGLQGDVGCPAWESEIETSLKTSRDTQNRVDQHRSLYQALFSTAPLQGVIPLVQASYENAVEIYELVKYMYTHNETVFSGLDNARDTLETLQALGFASERAKTSHNSTNPDDSLNVLYSIAGRTIANQVANELVGMLAADGGGGKLTLLFGSARPLLSFLSVSGLLTSFNLASGPFSRLPEPGAAMIFEVVSDNRSSTLGRFPGVGDLKVRFYYRATANANETFETYSLFGSGSGGEIIPYASFIRRMRDRGSTPSGWCEICRPGDTVYWCASPSAAEPSISPVVGGIIGAALTAALGGIVTLVYHVVQKHGAGEASREGSTGGFRGAQRGPADADVVLSKTGRGEERIGSWEMNGGGEDGVATLDVARVMTKDDDRAWRQRDDGDGISITGPPVKPRESV</sequence>
<evidence type="ECO:0000256" key="2">
    <source>
        <dbReference type="SAM" id="MobiDB-lite"/>
    </source>
</evidence>
<dbReference type="Gene3D" id="3.40.50.1240">
    <property type="entry name" value="Phosphoglycerate mutase-like"/>
    <property type="match status" value="1"/>
</dbReference>
<protein>
    <recommendedName>
        <fullName evidence="7">Histidine phosphatase superfamily, clade-2</fullName>
    </recommendedName>
</protein>
<feature type="transmembrane region" description="Helical" evidence="3">
    <location>
        <begin position="456"/>
        <end position="480"/>
    </location>
</feature>
<keyword evidence="6" id="KW-1185">Reference proteome</keyword>
<gene>
    <name evidence="5" type="ORF">G6O67_007725</name>
</gene>
<evidence type="ECO:0000313" key="5">
    <source>
        <dbReference type="EMBL" id="KAF4505813.1"/>
    </source>
</evidence>
<comment type="caution">
    <text evidence="5">The sequence shown here is derived from an EMBL/GenBank/DDBJ whole genome shotgun (WGS) entry which is preliminary data.</text>
</comment>
<dbReference type="AlphaFoldDB" id="A0A8H4LUR8"/>
<dbReference type="Pfam" id="PF00328">
    <property type="entry name" value="His_Phos_2"/>
    <property type="match status" value="1"/>
</dbReference>
<accession>A0A8H4LUR8</accession>
<keyword evidence="3" id="KW-0472">Membrane</keyword>
<name>A0A8H4LUR8_9HYPO</name>
<dbReference type="GO" id="GO:0016791">
    <property type="term" value="F:phosphatase activity"/>
    <property type="evidence" value="ECO:0007669"/>
    <property type="project" value="TreeGrafter"/>
</dbReference>
<dbReference type="PANTHER" id="PTHR11567:SF127">
    <property type="entry name" value="HISTIDINE ACID PHOSPHATASE"/>
    <property type="match status" value="1"/>
</dbReference>
<keyword evidence="3" id="KW-0812">Transmembrane</keyword>
<dbReference type="PANTHER" id="PTHR11567">
    <property type="entry name" value="ACID PHOSPHATASE-RELATED"/>
    <property type="match status" value="1"/>
</dbReference>
<feature type="region of interest" description="Disordered" evidence="2">
    <location>
        <begin position="544"/>
        <end position="573"/>
    </location>
</feature>